<feature type="domain" description="Phage tail tape measure protein" evidence="3">
    <location>
        <begin position="101"/>
        <end position="297"/>
    </location>
</feature>
<dbReference type="PANTHER" id="PTHR37813:SF1">
    <property type="entry name" value="FELS-2 PROPHAGE PROTEIN"/>
    <property type="match status" value="1"/>
</dbReference>
<evidence type="ECO:0000256" key="2">
    <source>
        <dbReference type="SAM" id="Coils"/>
    </source>
</evidence>
<gene>
    <name evidence="4" type="ORF">DSCW_17810</name>
</gene>
<dbReference type="Proteomes" id="UP000427769">
    <property type="component" value="Chromosome"/>
</dbReference>
<proteinExistence type="predicted"/>
<dbReference type="NCBIfam" id="TIGR01760">
    <property type="entry name" value="tape_meas_TP901"/>
    <property type="match status" value="1"/>
</dbReference>
<dbReference type="KEGG" id="dwd:DSCW_17810"/>
<dbReference type="EMBL" id="AP021875">
    <property type="protein sequence ID" value="BBO74364.1"/>
    <property type="molecule type" value="Genomic_DNA"/>
</dbReference>
<feature type="coiled-coil region" evidence="2">
    <location>
        <begin position="814"/>
        <end position="843"/>
    </location>
</feature>
<name>A0A5K7Z7B5_9BACT</name>
<evidence type="ECO:0000259" key="3">
    <source>
        <dbReference type="Pfam" id="PF10145"/>
    </source>
</evidence>
<dbReference type="Pfam" id="PF10145">
    <property type="entry name" value="PhageMin_Tail"/>
    <property type="match status" value="1"/>
</dbReference>
<sequence length="892" mass="94385">MANSLTKKIELLILATNRTGSTFSAVGQDMDSLGSNVRDIAQPFAAVTSAVVKLDAVLAAMAAAGIAYAYSESSKLQSAFTELKKVAGDNVQALETAKVSAKGLSNEYGESAASVLSSTASYKQAGFDIQGAMTLAKDGMDLVIAGELAASASSEILIASLKGFKAPAEDARRLIDILNEVSNNYATDIEQLGRGMAGISPIARTMGFSMEETAGVVTPVIEVFRSGDEAAVALKTGLLKLIDDSKPVQEALASIGVSQKDANGQLRSGKDILYDVARAFQTIDEPQKLFVTQQLVGIEQSARMVEVFDGLSKSTEITAVAMNATGSAAKEVAERLKDPEVAVNRLVQGFKNLSSSIGDDFQTAGTGAVDGITAVLNALEDAVDAGAFEPILDALNDFLDGIAAKLEQIAENLPEALEGVDYSGFLDSLGEIKDLITSLFDDIDFGDADSLRDGIQRVVDSLESLVDFSKGLGEIFVAVAARIGDLIGWFNSLDEGTKTTAANIAGIGAAVTAISVPIATVSTAIKGMGGVLNVLSTGSVAKLTTSLVGSGGLASALKVVGSAAAAFGIGWEIGTLYRELVPEVDTATQSVLKFIDKYTGVFGVEEEAQRVRQEAIEVEQRLSQVMAERAEAAEDAAETTYEDNLALVNSMDDAVDSTAELTEKMRELGILVEEEKAVDIDTADAEKKLQTLEYYSEKTGQWETIVVPVDTAQVDNAKEKIEEAIPAVKRLEIETDLQIAQVKAQAETLQTAIEFKAKLDIAEVEANAETMKAAFEAAGESVAAIADASSSMFSDLAGFEGSMSEKWFLQDILKEQVSLEREALESQKKLTEAQAKYVDAKAEAVQRGDSMITVNCDGMEPDIEMVIWTFLRRLQIRATQEGLDQLLLGGAP</sequence>
<feature type="coiled-coil region" evidence="2">
    <location>
        <begin position="608"/>
        <end position="635"/>
    </location>
</feature>
<dbReference type="InterPro" id="IPR010090">
    <property type="entry name" value="Phage_tape_meas"/>
</dbReference>
<evidence type="ECO:0000256" key="1">
    <source>
        <dbReference type="ARBA" id="ARBA00022612"/>
    </source>
</evidence>
<dbReference type="OrthoDB" id="5409128at2"/>
<dbReference type="AlphaFoldDB" id="A0A5K7Z7B5"/>
<accession>A0A5K7Z7B5</accession>
<reference evidence="4 5" key="1">
    <citation type="submission" date="2019-11" db="EMBL/GenBank/DDBJ databases">
        <title>Comparative genomics of hydrocarbon-degrading Desulfosarcina strains.</title>
        <authorList>
            <person name="Watanabe M."/>
            <person name="Kojima H."/>
            <person name="Fukui M."/>
        </authorList>
    </citation>
    <scope>NUCLEOTIDE SEQUENCE [LARGE SCALE GENOMIC DNA]</scope>
    <source>
        <strain evidence="4 5">PP31</strain>
    </source>
</reference>
<dbReference type="RefSeq" id="WP_155303404.1">
    <property type="nucleotide sequence ID" value="NZ_AP021875.1"/>
</dbReference>
<dbReference type="PANTHER" id="PTHR37813">
    <property type="entry name" value="FELS-2 PROPHAGE PROTEIN"/>
    <property type="match status" value="1"/>
</dbReference>
<evidence type="ECO:0000313" key="5">
    <source>
        <dbReference type="Proteomes" id="UP000427769"/>
    </source>
</evidence>
<keyword evidence="2" id="KW-0175">Coiled coil</keyword>
<protein>
    <recommendedName>
        <fullName evidence="3">Phage tail tape measure protein domain-containing protein</fullName>
    </recommendedName>
</protein>
<evidence type="ECO:0000313" key="4">
    <source>
        <dbReference type="EMBL" id="BBO74364.1"/>
    </source>
</evidence>
<keyword evidence="5" id="KW-1185">Reference proteome</keyword>
<organism evidence="4 5">
    <name type="scientific">Desulfosarcina widdelii</name>
    <dbReference type="NCBI Taxonomy" id="947919"/>
    <lineage>
        <taxon>Bacteria</taxon>
        <taxon>Pseudomonadati</taxon>
        <taxon>Thermodesulfobacteriota</taxon>
        <taxon>Desulfobacteria</taxon>
        <taxon>Desulfobacterales</taxon>
        <taxon>Desulfosarcinaceae</taxon>
        <taxon>Desulfosarcina</taxon>
    </lineage>
</organism>
<keyword evidence="1" id="KW-1188">Viral release from host cell</keyword>